<dbReference type="STRING" id="1774968.AUC68_12380"/>
<evidence type="ECO:0000256" key="2">
    <source>
        <dbReference type="ARBA" id="ARBA00022695"/>
    </source>
</evidence>
<dbReference type="GO" id="GO:0009360">
    <property type="term" value="C:DNA polymerase III complex"/>
    <property type="evidence" value="ECO:0007669"/>
    <property type="project" value="TreeGrafter"/>
</dbReference>
<gene>
    <name evidence="5" type="ORF">AUC68_12380</name>
</gene>
<proteinExistence type="predicted"/>
<dbReference type="SUPFAM" id="SSF52540">
    <property type="entry name" value="P-loop containing nucleoside triphosphate hydrolases"/>
    <property type="match status" value="1"/>
</dbReference>
<evidence type="ECO:0000313" key="6">
    <source>
        <dbReference type="Proteomes" id="UP000094501"/>
    </source>
</evidence>
<name>A0A1E3W6N5_9HYPH</name>
<dbReference type="InterPro" id="IPR005790">
    <property type="entry name" value="DNA_polIII_delta"/>
</dbReference>
<dbReference type="Gene3D" id="1.10.8.60">
    <property type="match status" value="1"/>
</dbReference>
<evidence type="ECO:0000256" key="4">
    <source>
        <dbReference type="ARBA" id="ARBA00022932"/>
    </source>
</evidence>
<evidence type="ECO:0008006" key="7">
    <source>
        <dbReference type="Google" id="ProtNLM"/>
    </source>
</evidence>
<keyword evidence="2" id="KW-0548">Nucleotidyltransferase</keyword>
<dbReference type="NCBIfam" id="TIGR01128">
    <property type="entry name" value="holA"/>
    <property type="match status" value="1"/>
</dbReference>
<dbReference type="AlphaFoldDB" id="A0A1E3W6N5"/>
<dbReference type="GO" id="GO:0006261">
    <property type="term" value="P:DNA-templated DNA replication"/>
    <property type="evidence" value="ECO:0007669"/>
    <property type="project" value="TreeGrafter"/>
</dbReference>
<dbReference type="EMBL" id="LPWG01000002">
    <property type="protein sequence ID" value="ODS01162.1"/>
    <property type="molecule type" value="Genomic_DNA"/>
</dbReference>
<evidence type="ECO:0000313" key="5">
    <source>
        <dbReference type="EMBL" id="ODS01162.1"/>
    </source>
</evidence>
<dbReference type="GO" id="GO:0003677">
    <property type="term" value="F:DNA binding"/>
    <property type="evidence" value="ECO:0007669"/>
    <property type="project" value="InterPro"/>
</dbReference>
<dbReference type="RefSeq" id="WP_083240284.1">
    <property type="nucleotide sequence ID" value="NZ_LPWG01000002.1"/>
</dbReference>
<keyword evidence="1" id="KW-0808">Transferase</keyword>
<dbReference type="PANTHER" id="PTHR34388:SF1">
    <property type="entry name" value="DNA POLYMERASE III SUBUNIT DELTA"/>
    <property type="match status" value="1"/>
</dbReference>
<protein>
    <recommendedName>
        <fullName evidence="7">DNA polymerase III delta N-terminal domain-containing protein</fullName>
    </recommendedName>
</protein>
<evidence type="ECO:0000256" key="3">
    <source>
        <dbReference type="ARBA" id="ARBA00022705"/>
    </source>
</evidence>
<organism evidence="5 6">
    <name type="scientific">Methyloceanibacter methanicus</name>
    <dbReference type="NCBI Taxonomy" id="1774968"/>
    <lineage>
        <taxon>Bacteria</taxon>
        <taxon>Pseudomonadati</taxon>
        <taxon>Pseudomonadota</taxon>
        <taxon>Alphaproteobacteria</taxon>
        <taxon>Hyphomicrobiales</taxon>
        <taxon>Hyphomicrobiaceae</taxon>
        <taxon>Methyloceanibacter</taxon>
    </lineage>
</organism>
<dbReference type="PANTHER" id="PTHR34388">
    <property type="entry name" value="DNA POLYMERASE III SUBUNIT DELTA"/>
    <property type="match status" value="1"/>
</dbReference>
<comment type="caution">
    <text evidence="5">The sequence shown here is derived from an EMBL/GenBank/DDBJ whole genome shotgun (WGS) entry which is preliminary data.</text>
</comment>
<keyword evidence="3" id="KW-0235">DNA replication</keyword>
<dbReference type="InterPro" id="IPR027417">
    <property type="entry name" value="P-loop_NTPase"/>
</dbReference>
<keyword evidence="4" id="KW-0239">DNA-directed DNA polymerase</keyword>
<accession>A0A1E3W6N5</accession>
<keyword evidence="6" id="KW-1185">Reference proteome</keyword>
<reference evidence="5 6" key="1">
    <citation type="journal article" date="2016" name="Environ. Microbiol.">
        <title>New Methyloceanibacter diversity from North Sea sediments includes methanotroph containing solely the soluble methane monooxygenase.</title>
        <authorList>
            <person name="Vekeman B."/>
            <person name="Kerckhof F.M."/>
            <person name="Cremers G."/>
            <person name="de Vos P."/>
            <person name="Vandamme P."/>
            <person name="Boon N."/>
            <person name="Op den Camp H.J."/>
            <person name="Heylen K."/>
        </authorList>
    </citation>
    <scope>NUCLEOTIDE SEQUENCE [LARGE SCALE GENOMIC DNA]</scope>
    <source>
        <strain evidence="5 6">R-67174</strain>
    </source>
</reference>
<evidence type="ECO:0000256" key="1">
    <source>
        <dbReference type="ARBA" id="ARBA00022679"/>
    </source>
</evidence>
<dbReference type="Proteomes" id="UP000094501">
    <property type="component" value="Unassembled WGS sequence"/>
</dbReference>
<dbReference type="OrthoDB" id="9804983at2"/>
<dbReference type="Gene3D" id="3.40.50.300">
    <property type="entry name" value="P-loop containing nucleotide triphosphate hydrolases"/>
    <property type="match status" value="1"/>
</dbReference>
<sequence>MVAYKAAAVPRFLSAPDPACRAVLVYGPDAGLVSERATALTRVFAERLGEGSEVVRLDDRDFADDAGRLEVELRTQSMFASGKVVRARAGARLDAATLKAVLAEPSDNPLIVEAGNLRPDSALRKLFEKAPHAAALPCYADERTLAGLIEDELARCDLSIDRDTKAYLMARLGADQALSRGEVAKLALYAQGTGHVTHDDVAAIVGDASEIALDNFVYAVSAGDAPGALRELGRLAASGTDRTAALSALSRHFTKLYVVASHRGALEDGAKKLRPPLHYSAATCFSAIAANGAHADWRPPCP</sequence>
<dbReference type="GO" id="GO:0003887">
    <property type="term" value="F:DNA-directed DNA polymerase activity"/>
    <property type="evidence" value="ECO:0007669"/>
    <property type="project" value="UniProtKB-KW"/>
</dbReference>